<dbReference type="PANTHER" id="PTHR23235:SF176">
    <property type="entry name" value="C2H2-TYPE DOMAIN-CONTAINING PROTEIN"/>
    <property type="match status" value="1"/>
</dbReference>
<dbReference type="InterPro" id="IPR013087">
    <property type="entry name" value="Znf_C2H2_type"/>
</dbReference>
<dbReference type="Pfam" id="PF13912">
    <property type="entry name" value="zf-C2H2_6"/>
    <property type="match status" value="1"/>
</dbReference>
<feature type="region of interest" description="Disordered" evidence="13">
    <location>
        <begin position="142"/>
        <end position="202"/>
    </location>
</feature>
<dbReference type="Proteomes" id="UP000324091">
    <property type="component" value="Chromosome 21"/>
</dbReference>
<name>A0A5C6NJW5_9TELE</name>
<dbReference type="Pfam" id="PF00096">
    <property type="entry name" value="zf-C2H2"/>
    <property type="match status" value="6"/>
</dbReference>
<feature type="domain" description="C2H2-type" evidence="14">
    <location>
        <begin position="361"/>
        <end position="388"/>
    </location>
</feature>
<organism evidence="15 16">
    <name type="scientific">Takifugu flavidus</name>
    <name type="common">sansaifugu</name>
    <dbReference type="NCBI Taxonomy" id="433684"/>
    <lineage>
        <taxon>Eukaryota</taxon>
        <taxon>Metazoa</taxon>
        <taxon>Chordata</taxon>
        <taxon>Craniata</taxon>
        <taxon>Vertebrata</taxon>
        <taxon>Euteleostomi</taxon>
        <taxon>Actinopterygii</taxon>
        <taxon>Neopterygii</taxon>
        <taxon>Teleostei</taxon>
        <taxon>Neoteleostei</taxon>
        <taxon>Acanthomorphata</taxon>
        <taxon>Eupercaria</taxon>
        <taxon>Tetraodontiformes</taxon>
        <taxon>Tetradontoidea</taxon>
        <taxon>Tetraodontidae</taxon>
        <taxon>Takifugu</taxon>
    </lineage>
</organism>
<evidence type="ECO:0000256" key="4">
    <source>
        <dbReference type="ARBA" id="ARBA00022737"/>
    </source>
</evidence>
<feature type="domain" description="C2H2-type" evidence="14">
    <location>
        <begin position="267"/>
        <end position="294"/>
    </location>
</feature>
<dbReference type="FunFam" id="3.30.160.60:FF:000110">
    <property type="entry name" value="Zinc finger protein-like"/>
    <property type="match status" value="1"/>
</dbReference>
<keyword evidence="9" id="KW-0804">Transcription</keyword>
<evidence type="ECO:0000256" key="1">
    <source>
        <dbReference type="ARBA" id="ARBA00004123"/>
    </source>
</evidence>
<dbReference type="GO" id="GO:0042802">
    <property type="term" value="F:identical protein binding"/>
    <property type="evidence" value="ECO:0007669"/>
    <property type="project" value="UniProtKB-ARBA"/>
</dbReference>
<evidence type="ECO:0000313" key="16">
    <source>
        <dbReference type="Proteomes" id="UP000324091"/>
    </source>
</evidence>
<dbReference type="GO" id="GO:0005634">
    <property type="term" value="C:nucleus"/>
    <property type="evidence" value="ECO:0007669"/>
    <property type="project" value="UniProtKB-SubCell"/>
</dbReference>
<evidence type="ECO:0000256" key="2">
    <source>
        <dbReference type="ARBA" id="ARBA00006991"/>
    </source>
</evidence>
<keyword evidence="16" id="KW-1185">Reference proteome</keyword>
<reference evidence="15 16" key="1">
    <citation type="submission" date="2019-04" db="EMBL/GenBank/DDBJ databases">
        <title>Chromosome genome assembly for Takifugu flavidus.</title>
        <authorList>
            <person name="Xiao S."/>
        </authorList>
    </citation>
    <scope>NUCLEOTIDE SEQUENCE [LARGE SCALE GENOMIC DNA]</scope>
    <source>
        <strain evidence="15">HTHZ2018</strain>
        <tissue evidence="15">Muscle</tissue>
    </source>
</reference>
<dbReference type="EMBL" id="RHFK02000014">
    <property type="protein sequence ID" value="TWW65927.1"/>
    <property type="molecule type" value="Genomic_DNA"/>
</dbReference>
<comment type="similarity">
    <text evidence="2">Belongs to the krueppel C2H2-type zinc-finger protein family.</text>
</comment>
<evidence type="ECO:0000256" key="5">
    <source>
        <dbReference type="ARBA" id="ARBA00022771"/>
    </source>
</evidence>
<evidence type="ECO:0000256" key="8">
    <source>
        <dbReference type="ARBA" id="ARBA00023125"/>
    </source>
</evidence>
<evidence type="ECO:0000256" key="12">
    <source>
        <dbReference type="SAM" id="Coils"/>
    </source>
</evidence>
<feature type="domain" description="C2H2-type" evidence="14">
    <location>
        <begin position="528"/>
        <end position="550"/>
    </location>
</feature>
<dbReference type="SUPFAM" id="SSF57667">
    <property type="entry name" value="beta-beta-alpha zinc fingers"/>
    <property type="match status" value="5"/>
</dbReference>
<dbReference type="FunFam" id="3.30.160.60:FF:002284">
    <property type="entry name" value="Zinc finger protein, putative"/>
    <property type="match status" value="1"/>
</dbReference>
<dbReference type="GO" id="GO:0000981">
    <property type="term" value="F:DNA-binding transcription factor activity, RNA polymerase II-specific"/>
    <property type="evidence" value="ECO:0007669"/>
    <property type="project" value="TreeGrafter"/>
</dbReference>
<evidence type="ECO:0000313" key="15">
    <source>
        <dbReference type="EMBL" id="TWW65927.1"/>
    </source>
</evidence>
<dbReference type="PANTHER" id="PTHR23235">
    <property type="entry name" value="KRUEPPEL-LIKE TRANSCRIPTION FACTOR"/>
    <property type="match status" value="1"/>
</dbReference>
<evidence type="ECO:0000256" key="6">
    <source>
        <dbReference type="ARBA" id="ARBA00022833"/>
    </source>
</evidence>
<feature type="coiled-coil region" evidence="12">
    <location>
        <begin position="51"/>
        <end position="123"/>
    </location>
</feature>
<keyword evidence="8" id="KW-0238">DNA-binding</keyword>
<evidence type="ECO:0000256" key="10">
    <source>
        <dbReference type="ARBA" id="ARBA00023242"/>
    </source>
</evidence>
<evidence type="ECO:0000256" key="13">
    <source>
        <dbReference type="SAM" id="MobiDB-lite"/>
    </source>
</evidence>
<sequence length="579" mass="64337">MLKGVAVDSLFQRSKGGSSCLARKRLCVYVSADSRCCRRWVEMFTIQLLREEVYERLAAAAENLLQRLEKGEAAAGVPAMRALLSEQLMAAAEEIVALLEKTVTELENRAERSEQEMERRRKVWDALLKPHVKLHRTDTHVIAQNPGLEPMEFAQSGNSDSEDAKAVLGRSGGESDSDWTEQNQAPSPIRRKKRGRPPLKAQAQCRRSAESVLCHVCGRSLHGKGFLLKHVLKACATNPDGLCGFCAFSPSWLRSCTCACTQGEKPFSCTVCGKKFRLMGNLKSHGRVHASDNIFKCTNCGRSFRHLSSLERHMAEHRGREDVHTCALCRQQFSHRRSLRRHMATHRENGQPKRRRATKSCCCKVCGDSFDKRASLAAHAESHLGDPDCCCGLCGHQYESSASLAAHLRSHVDISNTCDVCGKTFPAHAALEMHLRIHTGEKPYSCNICGKSFNQSGNLKTHLKIHSGEKAFSCSICGKGFTQKQTLNTHVRFHNKERRFLCQVCGKGFIQDVDLKRHILIHTGEKPYSCSICGKSFQAKRSLNGHLKGHDVGVMGPEEDPQAGPDHAGDDFCSDFSQL</sequence>
<evidence type="ECO:0000256" key="7">
    <source>
        <dbReference type="ARBA" id="ARBA00023015"/>
    </source>
</evidence>
<protein>
    <recommendedName>
        <fullName evidence="14">C2H2-type domain-containing protein</fullName>
    </recommendedName>
</protein>
<evidence type="ECO:0000259" key="14">
    <source>
        <dbReference type="PROSITE" id="PS50157"/>
    </source>
</evidence>
<evidence type="ECO:0000256" key="11">
    <source>
        <dbReference type="PROSITE-ProRule" id="PRU00042"/>
    </source>
</evidence>
<dbReference type="FunFam" id="3.30.160.60:FF:000151">
    <property type="entry name" value="Zinc finger and SCAN domain-containing 21"/>
    <property type="match status" value="1"/>
</dbReference>
<dbReference type="FunFam" id="3.30.160.60:FF:001498">
    <property type="entry name" value="Zinc finger protein 404"/>
    <property type="match status" value="1"/>
</dbReference>
<keyword evidence="4" id="KW-0677">Repeat</keyword>
<proteinExistence type="inferred from homology"/>
<feature type="domain" description="C2H2-type" evidence="14">
    <location>
        <begin position="324"/>
        <end position="351"/>
    </location>
</feature>
<dbReference type="InterPro" id="IPR036236">
    <property type="entry name" value="Znf_C2H2_sf"/>
</dbReference>
<dbReference type="GO" id="GO:0000978">
    <property type="term" value="F:RNA polymerase II cis-regulatory region sequence-specific DNA binding"/>
    <property type="evidence" value="ECO:0007669"/>
    <property type="project" value="TreeGrafter"/>
</dbReference>
<dbReference type="SMART" id="SM00355">
    <property type="entry name" value="ZnF_C2H2"/>
    <property type="match status" value="11"/>
</dbReference>
<keyword evidence="10" id="KW-0539">Nucleus</keyword>
<keyword evidence="6" id="KW-0862">Zinc</keyword>
<accession>A0A5C6NJW5</accession>
<comment type="subcellular location">
    <subcellularLocation>
        <location evidence="1">Nucleus</location>
    </subcellularLocation>
</comment>
<keyword evidence="5 11" id="KW-0863">Zinc-finger</keyword>
<feature type="domain" description="C2H2-type" evidence="14">
    <location>
        <begin position="500"/>
        <end position="527"/>
    </location>
</feature>
<keyword evidence="7" id="KW-0805">Transcription regulation</keyword>
<feature type="domain" description="C2H2-type" evidence="14">
    <location>
        <begin position="416"/>
        <end position="443"/>
    </location>
</feature>
<dbReference type="FunFam" id="3.30.160.60:FF:000508">
    <property type="entry name" value="Myeloid zinc finger 1"/>
    <property type="match status" value="1"/>
</dbReference>
<dbReference type="PROSITE" id="PS50157">
    <property type="entry name" value="ZINC_FINGER_C2H2_2"/>
    <property type="match status" value="9"/>
</dbReference>
<dbReference type="AlphaFoldDB" id="A0A5C6NJW5"/>
<keyword evidence="12" id="KW-0175">Coiled coil</keyword>
<dbReference type="FunFam" id="3.30.160.60:FF:000965">
    <property type="entry name" value="Neurotrophin receptor-interacting factor homolog"/>
    <property type="match status" value="1"/>
</dbReference>
<evidence type="ECO:0000256" key="3">
    <source>
        <dbReference type="ARBA" id="ARBA00022723"/>
    </source>
</evidence>
<feature type="domain" description="C2H2-type" evidence="14">
    <location>
        <begin position="472"/>
        <end position="499"/>
    </location>
</feature>
<comment type="caution">
    <text evidence="15">The sequence shown here is derived from an EMBL/GenBank/DDBJ whole genome shotgun (WGS) entry which is preliminary data.</text>
</comment>
<dbReference type="PROSITE" id="PS00028">
    <property type="entry name" value="ZINC_FINGER_C2H2_1"/>
    <property type="match status" value="9"/>
</dbReference>
<gene>
    <name evidence="15" type="ORF">D4764_21G0008270</name>
</gene>
<dbReference type="FunFam" id="3.30.160.60:FF:000100">
    <property type="entry name" value="Zinc finger 45-like"/>
    <property type="match status" value="1"/>
</dbReference>
<keyword evidence="3" id="KW-0479">Metal-binding</keyword>
<dbReference type="GO" id="GO:0008270">
    <property type="term" value="F:zinc ion binding"/>
    <property type="evidence" value="ECO:0007669"/>
    <property type="project" value="UniProtKB-KW"/>
</dbReference>
<evidence type="ECO:0000256" key="9">
    <source>
        <dbReference type="ARBA" id="ARBA00023163"/>
    </source>
</evidence>
<dbReference type="Gene3D" id="3.30.160.60">
    <property type="entry name" value="Classic Zinc Finger"/>
    <property type="match status" value="8"/>
</dbReference>
<feature type="domain" description="C2H2-type" evidence="14">
    <location>
        <begin position="295"/>
        <end position="322"/>
    </location>
</feature>
<feature type="domain" description="C2H2-type" evidence="14">
    <location>
        <begin position="444"/>
        <end position="471"/>
    </location>
</feature>